<dbReference type="PROSITE" id="PS50231">
    <property type="entry name" value="RICIN_B_LECTIN"/>
    <property type="match status" value="1"/>
</dbReference>
<comment type="caution">
    <text evidence="3">The sequence shown here is derived from an EMBL/GenBank/DDBJ whole genome shotgun (WGS) entry which is preliminary data.</text>
</comment>
<protein>
    <recommendedName>
        <fullName evidence="5">Mid2 domain-containing protein</fullName>
    </recommendedName>
</protein>
<evidence type="ECO:0000256" key="1">
    <source>
        <dbReference type="SAM" id="MobiDB-lite"/>
    </source>
</evidence>
<reference evidence="3" key="1">
    <citation type="journal article" date="2023" name="Mol. Phylogenet. Evol.">
        <title>Genome-scale phylogeny and comparative genomics of the fungal order Sordariales.</title>
        <authorList>
            <person name="Hensen N."/>
            <person name="Bonometti L."/>
            <person name="Westerberg I."/>
            <person name="Brannstrom I.O."/>
            <person name="Guillou S."/>
            <person name="Cros-Aarteil S."/>
            <person name="Calhoun S."/>
            <person name="Haridas S."/>
            <person name="Kuo A."/>
            <person name="Mondo S."/>
            <person name="Pangilinan J."/>
            <person name="Riley R."/>
            <person name="LaButti K."/>
            <person name="Andreopoulos B."/>
            <person name="Lipzen A."/>
            <person name="Chen C."/>
            <person name="Yan M."/>
            <person name="Daum C."/>
            <person name="Ng V."/>
            <person name="Clum A."/>
            <person name="Steindorff A."/>
            <person name="Ohm R.A."/>
            <person name="Martin F."/>
            <person name="Silar P."/>
            <person name="Natvig D.O."/>
            <person name="Lalanne C."/>
            <person name="Gautier V."/>
            <person name="Ament-Velasquez S.L."/>
            <person name="Kruys A."/>
            <person name="Hutchinson M.I."/>
            <person name="Powell A.J."/>
            <person name="Barry K."/>
            <person name="Miller A.N."/>
            <person name="Grigoriev I.V."/>
            <person name="Debuchy R."/>
            <person name="Gladieux P."/>
            <person name="Hiltunen Thoren M."/>
            <person name="Johannesson H."/>
        </authorList>
    </citation>
    <scope>NUCLEOTIDE SEQUENCE</scope>
    <source>
        <strain evidence="3">CBS 990.96</strain>
    </source>
</reference>
<evidence type="ECO:0000313" key="3">
    <source>
        <dbReference type="EMBL" id="KAK4222923.1"/>
    </source>
</evidence>
<dbReference type="InterPro" id="IPR035992">
    <property type="entry name" value="Ricin_B-like_lectins"/>
</dbReference>
<dbReference type="EMBL" id="MU865448">
    <property type="protein sequence ID" value="KAK4222923.1"/>
    <property type="molecule type" value="Genomic_DNA"/>
</dbReference>
<evidence type="ECO:0000256" key="2">
    <source>
        <dbReference type="SAM" id="Phobius"/>
    </source>
</evidence>
<name>A0AAN7BFZ8_9PEZI</name>
<reference evidence="3" key="2">
    <citation type="submission" date="2023-05" db="EMBL/GenBank/DDBJ databases">
        <authorList>
            <consortium name="Lawrence Berkeley National Laboratory"/>
            <person name="Steindorff A."/>
            <person name="Hensen N."/>
            <person name="Bonometti L."/>
            <person name="Westerberg I."/>
            <person name="Brannstrom I.O."/>
            <person name="Guillou S."/>
            <person name="Cros-Aarteil S."/>
            <person name="Calhoun S."/>
            <person name="Haridas S."/>
            <person name="Kuo A."/>
            <person name="Mondo S."/>
            <person name="Pangilinan J."/>
            <person name="Riley R."/>
            <person name="Labutti K."/>
            <person name="Andreopoulos B."/>
            <person name="Lipzen A."/>
            <person name="Chen C."/>
            <person name="Yanf M."/>
            <person name="Daum C."/>
            <person name="Ng V."/>
            <person name="Clum A."/>
            <person name="Ohm R."/>
            <person name="Martin F."/>
            <person name="Silar P."/>
            <person name="Natvig D."/>
            <person name="Lalanne C."/>
            <person name="Gautier V."/>
            <person name="Ament-Velasquez S.L."/>
            <person name="Kruys A."/>
            <person name="Hutchinson M.I."/>
            <person name="Powell A.J."/>
            <person name="Barry K."/>
            <person name="Miller A.N."/>
            <person name="Grigoriev I.V."/>
            <person name="Debuchy R."/>
            <person name="Gladieux P."/>
            <person name="Thoren M.H."/>
            <person name="Johannesson H."/>
        </authorList>
    </citation>
    <scope>NUCLEOTIDE SEQUENCE</scope>
    <source>
        <strain evidence="3">CBS 990.96</strain>
    </source>
</reference>
<evidence type="ECO:0000313" key="4">
    <source>
        <dbReference type="Proteomes" id="UP001301958"/>
    </source>
</evidence>
<dbReference type="Proteomes" id="UP001301958">
    <property type="component" value="Unassembled WGS sequence"/>
</dbReference>
<dbReference type="SUPFAM" id="SSF50370">
    <property type="entry name" value="Ricin B-like lectins"/>
    <property type="match status" value="1"/>
</dbReference>
<sequence>MDPTKLYNIKPFSSTGNECLSASKTRTADSLFPIRTKPCADSFDLETQWQFVPDESNKNWFFIYNMGFPREKRLDLVLQERPSGGFIVFMGPVGDEYLNQRWGMEEIGGGGMRLRSLGLPGFLFGLVDIEGERGIRGGIMRNESELVSGEAVGWRVLEVEGKMRTTTTSTGPGFVTSFTAGSTVISTTGSEISSSSSPSDRDRDLKIKIGVGVGLGLTVLLLALLGVFLLYRKFGRKGASKEGVNTVSSESFFATPPSYQSSSAGGSSTTVGKIGGDTMPQKAVLLKLPDYYGESKTMTRPGTGSGVGGQRGVKSEWAGRVAPP</sequence>
<organism evidence="3 4">
    <name type="scientific">Podospora fimiseda</name>
    <dbReference type="NCBI Taxonomy" id="252190"/>
    <lineage>
        <taxon>Eukaryota</taxon>
        <taxon>Fungi</taxon>
        <taxon>Dikarya</taxon>
        <taxon>Ascomycota</taxon>
        <taxon>Pezizomycotina</taxon>
        <taxon>Sordariomycetes</taxon>
        <taxon>Sordariomycetidae</taxon>
        <taxon>Sordariales</taxon>
        <taxon>Podosporaceae</taxon>
        <taxon>Podospora</taxon>
    </lineage>
</organism>
<gene>
    <name evidence="3" type="ORF">QBC38DRAFT_518139</name>
</gene>
<feature type="region of interest" description="Disordered" evidence="1">
    <location>
        <begin position="297"/>
        <end position="324"/>
    </location>
</feature>
<keyword evidence="2" id="KW-1133">Transmembrane helix</keyword>
<keyword evidence="2" id="KW-0472">Membrane</keyword>
<accession>A0AAN7BFZ8</accession>
<dbReference type="AlphaFoldDB" id="A0AAN7BFZ8"/>
<proteinExistence type="predicted"/>
<feature type="transmembrane region" description="Helical" evidence="2">
    <location>
        <begin position="209"/>
        <end position="231"/>
    </location>
</feature>
<keyword evidence="4" id="KW-1185">Reference proteome</keyword>
<keyword evidence="2" id="KW-0812">Transmembrane</keyword>
<evidence type="ECO:0008006" key="5">
    <source>
        <dbReference type="Google" id="ProtNLM"/>
    </source>
</evidence>